<name>A0A6N3Z1H3_ALIFS</name>
<gene>
    <name evidence="2" type="ORF">GNP77_09800</name>
</gene>
<accession>A0A6N3Z1H3</accession>
<protein>
    <submittedName>
        <fullName evidence="2">RES domain-containing protein</fullName>
    </submittedName>
</protein>
<feature type="domain" description="RES" evidence="1">
    <location>
        <begin position="220"/>
        <end position="374"/>
    </location>
</feature>
<comment type="caution">
    <text evidence="2">The sequence shown here is derived from an EMBL/GenBank/DDBJ whole genome shotgun (WGS) entry which is preliminary data.</text>
</comment>
<sequence length="385" mass="43641">MISRWETPQLSGLDKFICSECVIDSALQKLVNENLCSVSCCYCGEENEDGEVIAAPYDIVMTRIYDSIYKYYADAQDTDMPRVEKEWLEEETNIYEIIGEFDPGWSGELCEDLCESSDPSQYLVSHVDNDWSIEDPLSSLSCGWNSFKKQVLTKTRYLFLAEPEDEFSSGRPDYIPIASMLDALSNVCKSEQLLKVIPAGSTFYRVRVSSNAETTYSTFFDIGVPPVGIASAGRMNPAGISYFYLASDRETAEKEVVDTASYWSIGKFRSKVDIQVIDFVELPSIPSVFEPDKYGSKHHISFIYSFVEDLIAPVQKDGKEHVDYVPTQIVSEYFRYKFRNESGENILGLRYPSVKNSSGVNLAIFSSENDELENMFELECIERNC</sequence>
<evidence type="ECO:0000313" key="3">
    <source>
        <dbReference type="Proteomes" id="UP000435323"/>
    </source>
</evidence>
<organism evidence="2 3">
    <name type="scientific">Aliivibrio fischeri</name>
    <name type="common">Vibrio fischeri</name>
    <dbReference type="NCBI Taxonomy" id="668"/>
    <lineage>
        <taxon>Bacteria</taxon>
        <taxon>Pseudomonadati</taxon>
        <taxon>Pseudomonadota</taxon>
        <taxon>Gammaproteobacteria</taxon>
        <taxon>Vibrionales</taxon>
        <taxon>Vibrionaceae</taxon>
        <taxon>Aliivibrio</taxon>
    </lineage>
</organism>
<evidence type="ECO:0000313" key="2">
    <source>
        <dbReference type="EMBL" id="MUK45671.1"/>
    </source>
</evidence>
<dbReference type="EMBL" id="WOBO01000009">
    <property type="protein sequence ID" value="MUK45671.1"/>
    <property type="molecule type" value="Genomic_DNA"/>
</dbReference>
<reference evidence="2 3" key="1">
    <citation type="submission" date="2019-11" db="EMBL/GenBank/DDBJ databases">
        <title>Using colonization assays and comparative genomics to discover symbiosis behaviors and factors in Vibrio fischeri.</title>
        <authorList>
            <person name="Bongrand C."/>
            <person name="Moriano-Gutierrez S."/>
            <person name="Arevalo P."/>
            <person name="Mcfall-Ngai M."/>
            <person name="Visick K."/>
            <person name="Polz M.F."/>
            <person name="Ruby E.G."/>
        </authorList>
    </citation>
    <scope>NUCLEOTIDE SEQUENCE [LARGE SCALE GENOMIC DNA]</scope>
    <source>
        <strain evidence="3">emors.3.2</strain>
    </source>
</reference>
<dbReference type="InterPro" id="IPR041206">
    <property type="entry name" value="HEPN/RES_NTD1"/>
</dbReference>
<proteinExistence type="predicted"/>
<dbReference type="SMART" id="SM00953">
    <property type="entry name" value="RES"/>
    <property type="match status" value="1"/>
</dbReference>
<dbReference type="Pfam" id="PF08808">
    <property type="entry name" value="RES"/>
    <property type="match status" value="1"/>
</dbReference>
<dbReference type="Proteomes" id="UP000435323">
    <property type="component" value="Unassembled WGS sequence"/>
</dbReference>
<dbReference type="InterPro" id="IPR014914">
    <property type="entry name" value="RES_dom"/>
</dbReference>
<dbReference type="AlphaFoldDB" id="A0A6N3Z1H3"/>
<evidence type="ECO:0000259" key="1">
    <source>
        <dbReference type="SMART" id="SM00953"/>
    </source>
</evidence>
<dbReference type="Pfam" id="PF18870">
    <property type="entry name" value="HEPN_RES_NTD1"/>
    <property type="match status" value="1"/>
</dbReference>